<dbReference type="EMBL" id="JBHSKS010000004">
    <property type="protein sequence ID" value="MFC5191686.1"/>
    <property type="molecule type" value="Genomic_DNA"/>
</dbReference>
<evidence type="ECO:0000256" key="1">
    <source>
        <dbReference type="SAM" id="SignalP"/>
    </source>
</evidence>
<dbReference type="InterPro" id="IPR046219">
    <property type="entry name" value="DUF6252"/>
</dbReference>
<feature type="signal peptide" evidence="1">
    <location>
        <begin position="1"/>
        <end position="25"/>
    </location>
</feature>
<gene>
    <name evidence="2" type="ORF">ACFPIK_07895</name>
</gene>
<dbReference type="RefSeq" id="WP_377913962.1">
    <property type="nucleotide sequence ID" value="NZ_JBHSKS010000004.1"/>
</dbReference>
<comment type="caution">
    <text evidence="2">The sequence shown here is derived from an EMBL/GenBank/DDBJ whole genome shotgun (WGS) entry which is preliminary data.</text>
</comment>
<feature type="chain" id="PRO_5046713713" evidence="1">
    <location>
        <begin position="26"/>
        <end position="168"/>
    </location>
</feature>
<dbReference type="Proteomes" id="UP001596163">
    <property type="component" value="Unassembled WGS sequence"/>
</dbReference>
<proteinExistence type="predicted"/>
<reference evidence="3" key="1">
    <citation type="journal article" date="2019" name="Int. J. Syst. Evol. Microbiol.">
        <title>The Global Catalogue of Microorganisms (GCM) 10K type strain sequencing project: providing services to taxonomists for standard genome sequencing and annotation.</title>
        <authorList>
            <consortium name="The Broad Institute Genomics Platform"/>
            <consortium name="The Broad Institute Genome Sequencing Center for Infectious Disease"/>
            <person name="Wu L."/>
            <person name="Ma J."/>
        </authorList>
    </citation>
    <scope>NUCLEOTIDE SEQUENCE [LARGE SCALE GENOMIC DNA]</scope>
    <source>
        <strain evidence="3">CGMCC 1.7030</strain>
    </source>
</reference>
<evidence type="ECO:0000313" key="3">
    <source>
        <dbReference type="Proteomes" id="UP001596163"/>
    </source>
</evidence>
<keyword evidence="3" id="KW-1185">Reference proteome</keyword>
<accession>A0ABW0BVS0</accession>
<name>A0ABW0BVS0_9BACT</name>
<protein>
    <submittedName>
        <fullName evidence="2">DUF6252 family protein</fullName>
    </submittedName>
</protein>
<keyword evidence="1" id="KW-0732">Signal</keyword>
<sequence>MSMWIDILRKAALLGFFIAFMACTADEGQDPSGAAEEFSGEVAGVGSISASKDFDTISGTKISAAGASIVMMQGTDNSGKGFMLRISTYKGTGTYDLGFTNIANTATFIEGTAAGQQYSTAYQGTSGKITVTVDDGKRIEGTFEFVGKVNNTSATRNVTNGKFKVNLQ</sequence>
<dbReference type="Pfam" id="PF19765">
    <property type="entry name" value="DUF6252"/>
    <property type="match status" value="1"/>
</dbReference>
<organism evidence="2 3">
    <name type="scientific">Algoriphagus aquatilis</name>
    <dbReference type="NCBI Taxonomy" id="490186"/>
    <lineage>
        <taxon>Bacteria</taxon>
        <taxon>Pseudomonadati</taxon>
        <taxon>Bacteroidota</taxon>
        <taxon>Cytophagia</taxon>
        <taxon>Cytophagales</taxon>
        <taxon>Cyclobacteriaceae</taxon>
        <taxon>Algoriphagus</taxon>
    </lineage>
</organism>
<evidence type="ECO:0000313" key="2">
    <source>
        <dbReference type="EMBL" id="MFC5191686.1"/>
    </source>
</evidence>